<dbReference type="AlphaFoldDB" id="A0A645DMR7"/>
<comment type="caution">
    <text evidence="1">The sequence shown here is derived from an EMBL/GenBank/DDBJ whole genome shotgun (WGS) entry which is preliminary data.</text>
</comment>
<dbReference type="PANTHER" id="PTHR35271">
    <property type="entry name" value="ABC TRANSPORTER, SUBSTRATE-BINDING LIPOPROTEIN-RELATED"/>
    <property type="match status" value="1"/>
</dbReference>
<name>A0A645DMR7_9ZZZZ</name>
<proteinExistence type="predicted"/>
<dbReference type="Gene3D" id="3.40.50.2300">
    <property type="match status" value="1"/>
</dbReference>
<evidence type="ECO:0000313" key="1">
    <source>
        <dbReference type="EMBL" id="MPM90606.1"/>
    </source>
</evidence>
<reference evidence="1" key="1">
    <citation type="submission" date="2019-08" db="EMBL/GenBank/DDBJ databases">
        <authorList>
            <person name="Kucharzyk K."/>
            <person name="Murdoch R.W."/>
            <person name="Higgins S."/>
            <person name="Loffler F."/>
        </authorList>
    </citation>
    <scope>NUCLEOTIDE SEQUENCE</scope>
</reference>
<organism evidence="1">
    <name type="scientific">bioreactor metagenome</name>
    <dbReference type="NCBI Taxonomy" id="1076179"/>
    <lineage>
        <taxon>unclassified sequences</taxon>
        <taxon>metagenomes</taxon>
        <taxon>ecological metagenomes</taxon>
    </lineage>
</organism>
<dbReference type="Pfam" id="PF04392">
    <property type="entry name" value="ABC_sub_bind"/>
    <property type="match status" value="1"/>
</dbReference>
<evidence type="ECO:0008006" key="2">
    <source>
        <dbReference type="Google" id="ProtNLM"/>
    </source>
</evidence>
<accession>A0A645DMR7</accession>
<dbReference type="PANTHER" id="PTHR35271:SF1">
    <property type="entry name" value="ABC TRANSPORTER, SUBSTRATE-BINDING LIPOPROTEIN"/>
    <property type="match status" value="1"/>
</dbReference>
<dbReference type="InterPro" id="IPR007487">
    <property type="entry name" value="ABC_transpt-TYRBP-like"/>
</dbReference>
<sequence length="94" mass="9526">MPVVTQVAREAKVPVYGSSAVMVNDGAFATIAISDTKIGAISADMAVDILANGKTPADVPAVVVDATDTVVNKTTMEALGITIASTDGITFVED</sequence>
<gene>
    <name evidence="1" type="ORF">SDC9_137727</name>
</gene>
<protein>
    <recommendedName>
        <fullName evidence="2">ABC transporter substrate-binding protein</fullName>
    </recommendedName>
</protein>
<dbReference type="EMBL" id="VSSQ01037818">
    <property type="protein sequence ID" value="MPM90606.1"/>
    <property type="molecule type" value="Genomic_DNA"/>
</dbReference>